<dbReference type="AlphaFoldDB" id="A0A423LM43"/>
<protein>
    <recommendedName>
        <fullName evidence="1">DUF6957 domain-containing protein</fullName>
    </recommendedName>
</protein>
<dbReference type="Proteomes" id="UP000285757">
    <property type="component" value="Unassembled WGS sequence"/>
</dbReference>
<accession>A0A423LM43</accession>
<dbReference type="RefSeq" id="WP_123531470.1">
    <property type="nucleotide sequence ID" value="NZ_MOBU01000006.1"/>
</dbReference>
<organism evidence="2 3">
    <name type="scientific">Pseudomonas fluorescens</name>
    <dbReference type="NCBI Taxonomy" id="294"/>
    <lineage>
        <taxon>Bacteria</taxon>
        <taxon>Pseudomonadati</taxon>
        <taxon>Pseudomonadota</taxon>
        <taxon>Gammaproteobacteria</taxon>
        <taxon>Pseudomonadales</taxon>
        <taxon>Pseudomonadaceae</taxon>
        <taxon>Pseudomonas</taxon>
    </lineage>
</organism>
<reference evidence="2 3" key="1">
    <citation type="submission" date="2016-10" db="EMBL/GenBank/DDBJ databases">
        <title>Comparative genome analysis of multiple Pseudomonas spp. focuses on biocontrol and plant growth promoting traits.</title>
        <authorList>
            <person name="Tao X.-Y."/>
            <person name="Taylor C.G."/>
        </authorList>
    </citation>
    <scope>NUCLEOTIDE SEQUENCE [LARGE SCALE GENOMIC DNA]</scope>
    <source>
        <strain evidence="2 3">24D3</strain>
    </source>
</reference>
<dbReference type="Pfam" id="PF22275">
    <property type="entry name" value="DUF6957"/>
    <property type="match status" value="1"/>
</dbReference>
<evidence type="ECO:0000313" key="3">
    <source>
        <dbReference type="Proteomes" id="UP000285757"/>
    </source>
</evidence>
<evidence type="ECO:0000259" key="1">
    <source>
        <dbReference type="Pfam" id="PF22275"/>
    </source>
</evidence>
<sequence>MSYHDIEQIIGPSAVMPGVEIDLQEAIRMTRARFPDRSFCVVNEWVWLDLDAPELVVQELALEGKKPAMLLMLNVVFNSSTECSSALWRRSSPLVDFSDGMFFETQNKVYVLINHGRRKTMSLSAVVRAL</sequence>
<gene>
    <name evidence="2" type="ORF">BK671_08120</name>
</gene>
<feature type="domain" description="DUF6957" evidence="1">
    <location>
        <begin position="18"/>
        <end position="127"/>
    </location>
</feature>
<evidence type="ECO:0000313" key="2">
    <source>
        <dbReference type="EMBL" id="RON69390.1"/>
    </source>
</evidence>
<comment type="caution">
    <text evidence="2">The sequence shown here is derived from an EMBL/GenBank/DDBJ whole genome shotgun (WGS) entry which is preliminary data.</text>
</comment>
<proteinExistence type="predicted"/>
<name>A0A423LM43_PSEFL</name>
<dbReference type="InterPro" id="IPR054232">
    <property type="entry name" value="DUF6957"/>
</dbReference>
<dbReference type="EMBL" id="MOBU01000006">
    <property type="protein sequence ID" value="RON69390.1"/>
    <property type="molecule type" value="Genomic_DNA"/>
</dbReference>